<dbReference type="SMART" id="SM00487">
    <property type="entry name" value="DEXDc"/>
    <property type="match status" value="1"/>
</dbReference>
<evidence type="ECO:0000313" key="17">
    <source>
        <dbReference type="Proteomes" id="UP000652567"/>
    </source>
</evidence>
<keyword evidence="9 13" id="KW-0234">DNA repair</keyword>
<dbReference type="InterPro" id="IPR037235">
    <property type="entry name" value="TRCF-like_C_D7"/>
</dbReference>
<gene>
    <name evidence="13" type="primary">mfd</name>
    <name evidence="16" type="ORF">C4F51_09210</name>
</gene>
<evidence type="ECO:0000256" key="3">
    <source>
        <dbReference type="ARBA" id="ARBA00022741"/>
    </source>
</evidence>
<dbReference type="PANTHER" id="PTHR47964:SF1">
    <property type="entry name" value="ATP-DEPENDENT DNA HELICASE HOMOLOG RECG, CHLOROPLASTIC"/>
    <property type="match status" value="1"/>
</dbReference>
<dbReference type="GO" id="GO:0000716">
    <property type="term" value="P:transcription-coupled nucleotide-excision repair, DNA damage recognition"/>
    <property type="evidence" value="ECO:0007669"/>
    <property type="project" value="UniProtKB-UniRule"/>
</dbReference>
<dbReference type="GO" id="GO:0016787">
    <property type="term" value="F:hydrolase activity"/>
    <property type="evidence" value="ECO:0007669"/>
    <property type="project" value="UniProtKB-KW"/>
</dbReference>
<dbReference type="SMART" id="SM00982">
    <property type="entry name" value="TRCF"/>
    <property type="match status" value="1"/>
</dbReference>
<dbReference type="SUPFAM" id="SSF143517">
    <property type="entry name" value="TRCF domain-like"/>
    <property type="match status" value="1"/>
</dbReference>
<dbReference type="FunFam" id="3.40.50.300:FF:000300">
    <property type="entry name" value="Transcription-repair-coupling factor"/>
    <property type="match status" value="1"/>
</dbReference>
<comment type="caution">
    <text evidence="16">The sequence shown here is derived from an EMBL/GenBank/DDBJ whole genome shotgun (WGS) entry which is preliminary data.</text>
</comment>
<dbReference type="HAMAP" id="MF_00969">
    <property type="entry name" value="TRCF"/>
    <property type="match status" value="1"/>
</dbReference>
<dbReference type="SUPFAM" id="SSF141259">
    <property type="entry name" value="CarD-like"/>
    <property type="match status" value="1"/>
</dbReference>
<sequence length="1157" mass="130427">MSLQPLLAPPLSSKPGNRQYWGQLHGSATALAIANAARLHKGLSLIITADTSSALQLESELHFFCAGPSQPDVMHLADWETLPYDTISPHQDIISERLSTLYRLPLTEHAILVVPITTLLQRLMPQSYLTGNSLMVATGQRIAINDMRSNLEKAGYHCVDTVYEHGEFAVRGSLIDIFPMGSPLPYRIDLFDDEVETLRTFDPENQLTITKVERIELLPAKEFPLDRAGINRFKLQWHERFDVNHRACPVYQDVSDGISPPGIEYYLPLFFESCSTLFDYIPDNTQIYSVGDFEKAAENHWAELYRRYENRRVDPQRPILPPKDIFLTIDELFVQLKPYPRTFLQSGSLEEKAGNSNFASEPPPQLPIRAQQENPLNALEAFLLNFSGRVLFCADSAGRRETLLELLGRIRISPKSIDGWQSFLDSNDKIAIAIAPLEQGLVQSQPALAVISEAQLFGERIQQQRRRKQTQDNADLVVKNLTELKIGAPVVHIDHGVGRYRGLETITIDDQTSEFLTLEYADEAKLYVPVTNLHLISRFSGADEDLAPLHRLGNENWQKAKRKAAEQIRDTAAELLEVYARRAARKGFAFDDPKLAYQQFASAFPFEETPDQQRAIEAVMADMLSAKPMDRLVCGDVGFGKTEVAMRAAFIASHGGKQVAILAPTTLLAQQHYESLKDRFAEWPITIEVMSRFRTAKEVEAVQERLADGKVDIVVGTHKLLQPDIRYKNLGLLIIDEEHRFGVRQKEQMKALRAEIDILTLTATPIPRTLNMSMAGMRDLSIIATPPARRLSVKTFVRQYDETVIKEAILREILRGGQVYYLHNEVKTIEKTARELQEQIPEARVVIGHGQMRERDLERVMSDFYHKRFNIMVCTTIIETGIDIPSANTIVIDRADKFGLAQLHQLRGRVGRSHHQAYAYLLTPDKRSMTADAVKRLEAITSAEDLGAGFTLATYDMEIRGAGELLGEEQSGQIQTIGFSLYMDMLDRAVKAIRQGKQLSADLSQEGITDVNLRLPALIPSDYLPDVHTRLVMYKRLASAPSEEALRDLQVEMIDRFGLLPDQTKNLFRVTQLKLKADGLGIVKIEANPRGGRLEFSTETRVDPLTIVKLVQTQPHVFKLEGASHLKFTLAMESHEQRLKIVSDLLDRLTPGETSRP</sequence>
<dbReference type="PROSITE" id="PS51192">
    <property type="entry name" value="HELICASE_ATP_BIND_1"/>
    <property type="match status" value="1"/>
</dbReference>
<dbReference type="CDD" id="cd17991">
    <property type="entry name" value="DEXHc_TRCF"/>
    <property type="match status" value="1"/>
</dbReference>
<dbReference type="Gene3D" id="2.40.10.170">
    <property type="match status" value="1"/>
</dbReference>
<feature type="domain" description="Helicase ATP-binding" evidence="14">
    <location>
        <begin position="622"/>
        <end position="783"/>
    </location>
</feature>
<dbReference type="InterPro" id="IPR011545">
    <property type="entry name" value="DEAD/DEAH_box_helicase_dom"/>
</dbReference>
<dbReference type="Gene3D" id="3.90.1150.50">
    <property type="entry name" value="Transcription-repair-coupling factor, D7 domain"/>
    <property type="match status" value="1"/>
</dbReference>
<proteinExistence type="inferred from homology"/>
<dbReference type="EC" id="3.6.4.-" evidence="13"/>
<evidence type="ECO:0000256" key="5">
    <source>
        <dbReference type="ARBA" id="ARBA00022801"/>
    </source>
</evidence>
<evidence type="ECO:0000256" key="13">
    <source>
        <dbReference type="HAMAP-Rule" id="MF_00969"/>
    </source>
</evidence>
<dbReference type="Gene3D" id="3.40.50.11140">
    <property type="match status" value="1"/>
</dbReference>
<keyword evidence="7 13" id="KW-0067">ATP-binding</keyword>
<dbReference type="GO" id="GO:0005737">
    <property type="term" value="C:cytoplasm"/>
    <property type="evidence" value="ECO:0007669"/>
    <property type="project" value="UniProtKB-SubCell"/>
</dbReference>
<evidence type="ECO:0000256" key="4">
    <source>
        <dbReference type="ARBA" id="ARBA00022763"/>
    </source>
</evidence>
<dbReference type="Gene3D" id="3.40.50.11180">
    <property type="match status" value="1"/>
</dbReference>
<keyword evidence="5 13" id="KW-0378">Hydrolase</keyword>
<dbReference type="GO" id="GO:0003678">
    <property type="term" value="F:DNA helicase activity"/>
    <property type="evidence" value="ECO:0007669"/>
    <property type="project" value="TreeGrafter"/>
</dbReference>
<dbReference type="SUPFAM" id="SSF52540">
    <property type="entry name" value="P-loop containing nucleoside triphosphate hydrolases"/>
    <property type="match status" value="4"/>
</dbReference>
<dbReference type="InterPro" id="IPR014001">
    <property type="entry name" value="Helicase_ATP-bd"/>
</dbReference>
<feature type="domain" description="Helicase C-terminal" evidence="15">
    <location>
        <begin position="796"/>
        <end position="963"/>
    </location>
</feature>
<dbReference type="Gene3D" id="3.40.50.300">
    <property type="entry name" value="P-loop containing nucleotide triphosphate hydrolases"/>
    <property type="match status" value="2"/>
</dbReference>
<dbReference type="CDD" id="cd18810">
    <property type="entry name" value="SF2_C_TRCF"/>
    <property type="match status" value="1"/>
</dbReference>
<protein>
    <recommendedName>
        <fullName evidence="12 13">Transcription-repair-coupling factor</fullName>
        <shortName evidence="13">TRCF</shortName>
        <ecNumber evidence="13">3.6.4.-</ecNumber>
    </recommendedName>
</protein>
<name>A0A928V533_9GAMM</name>
<dbReference type="InterPro" id="IPR004576">
    <property type="entry name" value="Mfd"/>
</dbReference>
<evidence type="ECO:0000256" key="11">
    <source>
        <dbReference type="ARBA" id="ARBA00061399"/>
    </source>
</evidence>
<dbReference type="Pfam" id="PF00271">
    <property type="entry name" value="Helicase_C"/>
    <property type="match status" value="1"/>
</dbReference>
<dbReference type="NCBIfam" id="NF007966">
    <property type="entry name" value="PRK10689.1"/>
    <property type="match status" value="1"/>
</dbReference>
<dbReference type="InterPro" id="IPR048635">
    <property type="entry name" value="MFD_D3"/>
</dbReference>
<evidence type="ECO:0000256" key="8">
    <source>
        <dbReference type="ARBA" id="ARBA00023125"/>
    </source>
</evidence>
<dbReference type="InterPro" id="IPR027417">
    <property type="entry name" value="P-loop_NTPase"/>
</dbReference>
<evidence type="ECO:0000256" key="9">
    <source>
        <dbReference type="ARBA" id="ARBA00023204"/>
    </source>
</evidence>
<dbReference type="Proteomes" id="UP000652567">
    <property type="component" value="Unassembled WGS sequence"/>
</dbReference>
<dbReference type="SMART" id="SM01058">
    <property type="entry name" value="CarD_TRCF"/>
    <property type="match status" value="1"/>
</dbReference>
<dbReference type="Pfam" id="PF21132">
    <property type="entry name" value="MFD_D3"/>
    <property type="match status" value="1"/>
</dbReference>
<dbReference type="Pfam" id="PF02559">
    <property type="entry name" value="CarD_TRCF_RID"/>
    <property type="match status" value="1"/>
</dbReference>
<evidence type="ECO:0000256" key="12">
    <source>
        <dbReference type="ARBA" id="ARBA00070128"/>
    </source>
</evidence>
<dbReference type="InterPro" id="IPR041471">
    <property type="entry name" value="UvrB_inter"/>
</dbReference>
<dbReference type="PROSITE" id="PS51194">
    <property type="entry name" value="HELICASE_CTER"/>
    <property type="match status" value="1"/>
</dbReference>
<dbReference type="Pfam" id="PF00270">
    <property type="entry name" value="DEAD"/>
    <property type="match status" value="1"/>
</dbReference>
<dbReference type="InterPro" id="IPR047112">
    <property type="entry name" value="RecG/Mfd"/>
</dbReference>
<dbReference type="SMART" id="SM00490">
    <property type="entry name" value="HELICc"/>
    <property type="match status" value="1"/>
</dbReference>
<evidence type="ECO:0000256" key="10">
    <source>
        <dbReference type="ARBA" id="ARBA00061104"/>
    </source>
</evidence>
<comment type="similarity">
    <text evidence="10 13">In the N-terminal section; belongs to the UvrB family.</text>
</comment>
<dbReference type="NCBIfam" id="TIGR00580">
    <property type="entry name" value="mfd"/>
    <property type="match status" value="1"/>
</dbReference>
<dbReference type="GO" id="GO:0003684">
    <property type="term" value="F:damaged DNA binding"/>
    <property type="evidence" value="ECO:0007669"/>
    <property type="project" value="InterPro"/>
</dbReference>
<dbReference type="RefSeq" id="WP_193909173.1">
    <property type="nucleotide sequence ID" value="NZ_PRDL01000001.1"/>
</dbReference>
<dbReference type="FunFam" id="3.40.50.300:FF:000546">
    <property type="entry name" value="Transcription-repair-coupling factor"/>
    <property type="match status" value="1"/>
</dbReference>
<keyword evidence="17" id="KW-1185">Reference proteome</keyword>
<evidence type="ECO:0000259" key="15">
    <source>
        <dbReference type="PROSITE" id="PS51194"/>
    </source>
</evidence>
<organism evidence="16 17">
    <name type="scientific">Cellvibrio polysaccharolyticus</name>
    <dbReference type="NCBI Taxonomy" id="2082724"/>
    <lineage>
        <taxon>Bacteria</taxon>
        <taxon>Pseudomonadati</taxon>
        <taxon>Pseudomonadota</taxon>
        <taxon>Gammaproteobacteria</taxon>
        <taxon>Cellvibrionales</taxon>
        <taxon>Cellvibrionaceae</taxon>
        <taxon>Cellvibrio</taxon>
    </lineage>
</organism>
<dbReference type="Pfam" id="PF17757">
    <property type="entry name" value="UvrB_inter"/>
    <property type="match status" value="1"/>
</dbReference>
<dbReference type="PANTHER" id="PTHR47964">
    <property type="entry name" value="ATP-DEPENDENT DNA HELICASE HOMOLOG RECG, CHLOROPLASTIC"/>
    <property type="match status" value="1"/>
</dbReference>
<dbReference type="Pfam" id="PF03461">
    <property type="entry name" value="TRCF"/>
    <property type="match status" value="1"/>
</dbReference>
<comment type="function">
    <text evidence="13">Couples transcription and DNA repair by recognizing RNA polymerase (RNAP) stalled at DNA lesions. Mediates ATP-dependent release of RNAP and its truncated transcript from the DNA, and recruitment of nucleotide excision repair machinery to the damaged site.</text>
</comment>
<keyword evidence="8 13" id="KW-0238">DNA-binding</keyword>
<keyword evidence="3 13" id="KW-0547">Nucleotide-binding</keyword>
<dbReference type="GO" id="GO:0005524">
    <property type="term" value="F:ATP binding"/>
    <property type="evidence" value="ECO:0007669"/>
    <property type="project" value="UniProtKB-UniRule"/>
</dbReference>
<dbReference type="Gene3D" id="3.30.2060.10">
    <property type="entry name" value="Penicillin-binding protein 1b domain"/>
    <property type="match status" value="1"/>
</dbReference>
<keyword evidence="4 13" id="KW-0227">DNA damage</keyword>
<accession>A0A928V533</accession>
<keyword evidence="6" id="KW-0347">Helicase</keyword>
<evidence type="ECO:0000313" key="16">
    <source>
        <dbReference type="EMBL" id="MBE8717365.1"/>
    </source>
</evidence>
<dbReference type="GO" id="GO:0006355">
    <property type="term" value="P:regulation of DNA-templated transcription"/>
    <property type="evidence" value="ECO:0007669"/>
    <property type="project" value="UniProtKB-UniRule"/>
</dbReference>
<dbReference type="InterPro" id="IPR001650">
    <property type="entry name" value="Helicase_C-like"/>
</dbReference>
<dbReference type="InterPro" id="IPR005118">
    <property type="entry name" value="TRCF_C"/>
</dbReference>
<comment type="subcellular location">
    <subcellularLocation>
        <location evidence="1 13">Cytoplasm</location>
    </subcellularLocation>
</comment>
<reference evidence="16" key="1">
    <citation type="submission" date="2018-07" db="EMBL/GenBank/DDBJ databases">
        <title>Genome assembly of strain Ka43.</title>
        <authorList>
            <person name="Kukolya J."/>
            <person name="Nagy I."/>
            <person name="Horvath B."/>
            <person name="Toth A."/>
        </authorList>
    </citation>
    <scope>NUCLEOTIDE SEQUENCE</scope>
    <source>
        <strain evidence="16">KB43</strain>
    </source>
</reference>
<evidence type="ECO:0000256" key="2">
    <source>
        <dbReference type="ARBA" id="ARBA00022490"/>
    </source>
</evidence>
<keyword evidence="2 13" id="KW-0963">Cytoplasm</keyword>
<evidence type="ECO:0000256" key="1">
    <source>
        <dbReference type="ARBA" id="ARBA00004496"/>
    </source>
</evidence>
<dbReference type="InterPro" id="IPR036101">
    <property type="entry name" value="CarD-like/TRCF_RID_sf"/>
</dbReference>
<dbReference type="AlphaFoldDB" id="A0A928V533"/>
<evidence type="ECO:0000256" key="6">
    <source>
        <dbReference type="ARBA" id="ARBA00022806"/>
    </source>
</evidence>
<dbReference type="EMBL" id="PRDL01000001">
    <property type="protein sequence ID" value="MBE8717365.1"/>
    <property type="molecule type" value="Genomic_DNA"/>
</dbReference>
<comment type="similarity">
    <text evidence="11 13">In the C-terminal section; belongs to the helicase family. RecG subfamily.</text>
</comment>
<evidence type="ECO:0000256" key="7">
    <source>
        <dbReference type="ARBA" id="ARBA00022840"/>
    </source>
</evidence>
<evidence type="ECO:0000259" key="14">
    <source>
        <dbReference type="PROSITE" id="PS51192"/>
    </source>
</evidence>
<dbReference type="InterPro" id="IPR003711">
    <property type="entry name" value="CarD-like/TRCF_RID"/>
</dbReference>